<dbReference type="SMART" id="SM00448">
    <property type="entry name" value="REC"/>
    <property type="match status" value="1"/>
</dbReference>
<feature type="domain" description="GGDEF" evidence="5">
    <location>
        <begin position="202"/>
        <end position="337"/>
    </location>
</feature>
<evidence type="ECO:0000256" key="2">
    <source>
        <dbReference type="ARBA" id="ARBA00034247"/>
    </source>
</evidence>
<dbReference type="InterPro" id="IPR001789">
    <property type="entry name" value="Sig_transdc_resp-reg_receiver"/>
</dbReference>
<evidence type="ECO:0000259" key="5">
    <source>
        <dbReference type="PROSITE" id="PS50887"/>
    </source>
</evidence>
<keyword evidence="3" id="KW-0597">Phosphoprotein</keyword>
<dbReference type="EMBL" id="CAJPVI010000014">
    <property type="protein sequence ID" value="CAG2144727.1"/>
    <property type="molecule type" value="Genomic_DNA"/>
</dbReference>
<evidence type="ECO:0000313" key="7">
    <source>
        <dbReference type="Proteomes" id="UP000672657"/>
    </source>
</evidence>
<dbReference type="InterPro" id="IPR050469">
    <property type="entry name" value="Diguanylate_Cyclase"/>
</dbReference>
<reference evidence="6 7" key="1">
    <citation type="submission" date="2021-03" db="EMBL/GenBank/DDBJ databases">
        <authorList>
            <person name="Peeters C."/>
        </authorList>
    </citation>
    <scope>NUCLEOTIDE SEQUENCE [LARGE SCALE GENOMIC DNA]</scope>
    <source>
        <strain evidence="6 7">LMG 26411</strain>
    </source>
</reference>
<dbReference type="PANTHER" id="PTHR45138:SF9">
    <property type="entry name" value="DIGUANYLATE CYCLASE DGCM-RELATED"/>
    <property type="match status" value="1"/>
</dbReference>
<dbReference type="Pfam" id="PF00072">
    <property type="entry name" value="Response_reg"/>
    <property type="match status" value="1"/>
</dbReference>
<dbReference type="SMART" id="SM00267">
    <property type="entry name" value="GGDEF"/>
    <property type="match status" value="1"/>
</dbReference>
<dbReference type="InterPro" id="IPR043128">
    <property type="entry name" value="Rev_trsase/Diguanyl_cyclase"/>
</dbReference>
<dbReference type="PROSITE" id="PS50887">
    <property type="entry name" value="GGDEF"/>
    <property type="match status" value="1"/>
</dbReference>
<dbReference type="InterPro" id="IPR000160">
    <property type="entry name" value="GGDEF_dom"/>
</dbReference>
<dbReference type="Proteomes" id="UP000672657">
    <property type="component" value="Unassembled WGS sequence"/>
</dbReference>
<dbReference type="NCBIfam" id="TIGR00254">
    <property type="entry name" value="GGDEF"/>
    <property type="match status" value="1"/>
</dbReference>
<dbReference type="CDD" id="cd01949">
    <property type="entry name" value="GGDEF"/>
    <property type="match status" value="1"/>
</dbReference>
<dbReference type="SUPFAM" id="SSF52172">
    <property type="entry name" value="CheY-like"/>
    <property type="match status" value="1"/>
</dbReference>
<keyword evidence="6" id="KW-0378">Hydrolase</keyword>
<dbReference type="InterPro" id="IPR029787">
    <property type="entry name" value="Nucleotide_cyclase"/>
</dbReference>
<accession>A0ABN7PWX0</accession>
<dbReference type="InterPro" id="IPR011006">
    <property type="entry name" value="CheY-like_superfamily"/>
</dbReference>
<dbReference type="EC" id="2.7.7.65" evidence="1"/>
<dbReference type="PANTHER" id="PTHR45138">
    <property type="entry name" value="REGULATORY COMPONENTS OF SENSORY TRANSDUCTION SYSTEM"/>
    <property type="match status" value="1"/>
</dbReference>
<dbReference type="Pfam" id="PF00990">
    <property type="entry name" value="GGDEF"/>
    <property type="match status" value="1"/>
</dbReference>
<dbReference type="RefSeq" id="WP_211953686.1">
    <property type="nucleotide sequence ID" value="NZ_CAJPVI010000014.1"/>
</dbReference>
<evidence type="ECO:0000256" key="3">
    <source>
        <dbReference type="PROSITE-ProRule" id="PRU00169"/>
    </source>
</evidence>
<dbReference type="GO" id="GO:0050568">
    <property type="term" value="F:protein-glutamine glutaminase activity"/>
    <property type="evidence" value="ECO:0007669"/>
    <property type="project" value="UniProtKB-EC"/>
</dbReference>
<dbReference type="Gene3D" id="3.30.70.270">
    <property type="match status" value="1"/>
</dbReference>
<dbReference type="SUPFAM" id="SSF55073">
    <property type="entry name" value="Nucleotide cyclase"/>
    <property type="match status" value="1"/>
</dbReference>
<proteinExistence type="predicted"/>
<keyword evidence="7" id="KW-1185">Reference proteome</keyword>
<evidence type="ECO:0000256" key="1">
    <source>
        <dbReference type="ARBA" id="ARBA00012528"/>
    </source>
</evidence>
<evidence type="ECO:0000313" key="6">
    <source>
        <dbReference type="EMBL" id="CAG2144727.1"/>
    </source>
</evidence>
<dbReference type="PROSITE" id="PS50110">
    <property type="entry name" value="RESPONSE_REGULATORY"/>
    <property type="match status" value="1"/>
</dbReference>
<gene>
    <name evidence="6" type="primary">cheB_4</name>
    <name evidence="6" type="ORF">LMG26411_02613</name>
</gene>
<organism evidence="6 7">
    <name type="scientific">Cupriavidus numazuensis</name>
    <dbReference type="NCBI Taxonomy" id="221992"/>
    <lineage>
        <taxon>Bacteria</taxon>
        <taxon>Pseudomonadati</taxon>
        <taxon>Pseudomonadota</taxon>
        <taxon>Betaproteobacteria</taxon>
        <taxon>Burkholderiales</taxon>
        <taxon>Burkholderiaceae</taxon>
        <taxon>Cupriavidus</taxon>
    </lineage>
</organism>
<protein>
    <recommendedName>
        <fullName evidence="1">diguanylate cyclase</fullName>
        <ecNumber evidence="1">2.7.7.65</ecNumber>
    </recommendedName>
</protein>
<sequence>MRQPENIVTPDAVPVVSYPVVVLLVDDQAMVGEAVRRAISSEPGVDFHYCSMPNEAVTIAERTRPTVILQDLLMPGIDGLTLVQRYRNHPATRDIPIVVLSTKEEAVMKRAAFAAGANDYLVKLPDRVELIARLRYHSRSYLSLLQRDEAFRALRQSQQQLLESNFELQRLTNSDGLTGLANRRHFDEYLDAEWRRARRERSQLALLMIDVDAFKAYNDTYGHVAGDQALRRLAAVLQDNCARSGDLPARFGGEEFAMILPSTSSEGARLIAEKVRRSVEALDIAHTGAAIGNCLTVSIGAAVLWPKEGQPSARLVEVADAGLYEAKRYGRNRVAMG</sequence>
<evidence type="ECO:0000259" key="4">
    <source>
        <dbReference type="PROSITE" id="PS50110"/>
    </source>
</evidence>
<dbReference type="Gene3D" id="3.40.50.2300">
    <property type="match status" value="1"/>
</dbReference>
<comment type="caution">
    <text evidence="6">The sequence shown here is derived from an EMBL/GenBank/DDBJ whole genome shotgun (WGS) entry which is preliminary data.</text>
</comment>
<feature type="domain" description="Response regulatory" evidence="4">
    <location>
        <begin position="21"/>
        <end position="138"/>
    </location>
</feature>
<comment type="catalytic activity">
    <reaction evidence="2">
        <text>2 GTP = 3',3'-c-di-GMP + 2 diphosphate</text>
        <dbReference type="Rhea" id="RHEA:24898"/>
        <dbReference type="ChEBI" id="CHEBI:33019"/>
        <dbReference type="ChEBI" id="CHEBI:37565"/>
        <dbReference type="ChEBI" id="CHEBI:58805"/>
        <dbReference type="EC" id="2.7.7.65"/>
    </reaction>
</comment>
<name>A0ABN7PWX0_9BURK</name>
<feature type="modified residue" description="4-aspartylphosphate" evidence="3">
    <location>
        <position position="71"/>
    </location>
</feature>